<dbReference type="HOGENOM" id="CLU_2705818_0_0_1"/>
<dbReference type="AlphaFoldDB" id="A0A0C3IHQ2"/>
<keyword evidence="2" id="KW-1185">Reference proteome</keyword>
<protein>
    <submittedName>
        <fullName evidence="1">Uncharacterized protein</fullName>
    </submittedName>
</protein>
<dbReference type="Proteomes" id="UP000054217">
    <property type="component" value="Unassembled WGS sequence"/>
</dbReference>
<name>A0A0C3IHQ2_PISTI</name>
<dbReference type="EMBL" id="KN832044">
    <property type="protein sequence ID" value="KIN96562.1"/>
    <property type="molecule type" value="Genomic_DNA"/>
</dbReference>
<organism evidence="1 2">
    <name type="scientific">Pisolithus tinctorius Marx 270</name>
    <dbReference type="NCBI Taxonomy" id="870435"/>
    <lineage>
        <taxon>Eukaryota</taxon>
        <taxon>Fungi</taxon>
        <taxon>Dikarya</taxon>
        <taxon>Basidiomycota</taxon>
        <taxon>Agaricomycotina</taxon>
        <taxon>Agaricomycetes</taxon>
        <taxon>Agaricomycetidae</taxon>
        <taxon>Boletales</taxon>
        <taxon>Sclerodermatineae</taxon>
        <taxon>Pisolithaceae</taxon>
        <taxon>Pisolithus</taxon>
    </lineage>
</organism>
<reference evidence="2" key="2">
    <citation type="submission" date="2015-01" db="EMBL/GenBank/DDBJ databases">
        <title>Evolutionary Origins and Diversification of the Mycorrhizal Mutualists.</title>
        <authorList>
            <consortium name="DOE Joint Genome Institute"/>
            <consortium name="Mycorrhizal Genomics Consortium"/>
            <person name="Kohler A."/>
            <person name="Kuo A."/>
            <person name="Nagy L.G."/>
            <person name="Floudas D."/>
            <person name="Copeland A."/>
            <person name="Barry K.W."/>
            <person name="Cichocki N."/>
            <person name="Veneault-Fourrey C."/>
            <person name="LaButti K."/>
            <person name="Lindquist E.A."/>
            <person name="Lipzen A."/>
            <person name="Lundell T."/>
            <person name="Morin E."/>
            <person name="Murat C."/>
            <person name="Riley R."/>
            <person name="Ohm R."/>
            <person name="Sun H."/>
            <person name="Tunlid A."/>
            <person name="Henrissat B."/>
            <person name="Grigoriev I.V."/>
            <person name="Hibbett D.S."/>
            <person name="Martin F."/>
        </authorList>
    </citation>
    <scope>NUCLEOTIDE SEQUENCE [LARGE SCALE GENOMIC DNA]</scope>
    <source>
        <strain evidence="2">Marx 270</strain>
    </source>
</reference>
<gene>
    <name evidence="1" type="ORF">M404DRAFT_1006728</name>
</gene>
<sequence length="73" mass="8224">MRFEVVTYGRPRGVLERGRTSFPPPWVVKVFTSICCLDPNGAMSRCSEWGEDPHRELQTKGWGDELVALVSDA</sequence>
<proteinExistence type="predicted"/>
<reference evidence="1 2" key="1">
    <citation type="submission" date="2014-04" db="EMBL/GenBank/DDBJ databases">
        <authorList>
            <consortium name="DOE Joint Genome Institute"/>
            <person name="Kuo A."/>
            <person name="Kohler A."/>
            <person name="Costa M.D."/>
            <person name="Nagy L.G."/>
            <person name="Floudas D."/>
            <person name="Copeland A."/>
            <person name="Barry K.W."/>
            <person name="Cichocki N."/>
            <person name="Veneault-Fourrey C."/>
            <person name="LaButti K."/>
            <person name="Lindquist E.A."/>
            <person name="Lipzen A."/>
            <person name="Lundell T."/>
            <person name="Morin E."/>
            <person name="Murat C."/>
            <person name="Sun H."/>
            <person name="Tunlid A."/>
            <person name="Henrissat B."/>
            <person name="Grigoriev I.V."/>
            <person name="Hibbett D.S."/>
            <person name="Martin F."/>
            <person name="Nordberg H.P."/>
            <person name="Cantor M.N."/>
            <person name="Hua S.X."/>
        </authorList>
    </citation>
    <scope>NUCLEOTIDE SEQUENCE [LARGE SCALE GENOMIC DNA]</scope>
    <source>
        <strain evidence="1 2">Marx 270</strain>
    </source>
</reference>
<evidence type="ECO:0000313" key="1">
    <source>
        <dbReference type="EMBL" id="KIN96562.1"/>
    </source>
</evidence>
<evidence type="ECO:0000313" key="2">
    <source>
        <dbReference type="Proteomes" id="UP000054217"/>
    </source>
</evidence>
<dbReference type="InParanoid" id="A0A0C3IHQ2"/>
<accession>A0A0C3IHQ2</accession>